<dbReference type="Proteomes" id="UP000000270">
    <property type="component" value="Chromosome"/>
</dbReference>
<keyword evidence="11" id="KW-1185">Reference proteome</keyword>
<dbReference type="InterPro" id="IPR041460">
    <property type="entry name" value="Molybdopterin_N"/>
</dbReference>
<proteinExistence type="inferred from homology"/>
<feature type="domain" description="Molybdopterin oxidoreductase N-terminal" evidence="9">
    <location>
        <begin position="8"/>
        <end position="48"/>
    </location>
</feature>
<dbReference type="SUPFAM" id="SSF50692">
    <property type="entry name" value="ADC-like"/>
    <property type="match status" value="1"/>
</dbReference>
<dbReference type="Gene3D" id="3.90.55.10">
    <property type="entry name" value="Dimethylsulfoxide Reductase, domain 3"/>
    <property type="match status" value="1"/>
</dbReference>
<sequence length="751" mass="80962">MVVQRKPHLAHWGAFTALVEDGQLVGCEPFAADPAPSPLLGSIVPSVYSDRRIQKPMVRESFLKHGAAAGGEGRGREPMVEVSWETALDLAAREISRVEVEHGRGALFAGSYGWSSAGRLHHARSLVRRFYFSGGGAIDQVGNYSWGTAQFLLPHIIGTYQPLTGRATSWPSILKHCRLFLAFGGLALKNGQMASGGAAEHTQEHWLRELAKAGIPVINVSPTRGDCPDFLNAEWVPIRPTTDAAFLLALLSEVLRIQGADLAFLATHTVGFEPLAAYVRGESDGVPKTPEWAQDICGVPAERIRQIAARLVGVRSYITCSFAVQRAENGEQPYWLAIALASVLGQVGLPGGGFGFGHGSMNGVGNPRPATPGPEMAVGANPLKRAIPAARITEMLEAPGTSYPFNGRTETYPDVRLIHWAGGNPFHHHQDLNRFSRAWQKPETIIVNEIWWTPTARRADIVLPVTTTLERNDIGGSSRDRYVIAMHQAIAPLHAARSDFDIFADLAERLGHGVAFTGGLDEQGWIERIYADCAAANAKAGITFPDFETFWQDGSFELPRPAQDFVLFADFRADPQAHPLATPSGRIELYSSAIASFALSDCPPHPVWRAPGEWLGSAGAKRHPLHLVTVQPSDRLHSQLDFAPLPQGNKVDGREALLMHPDDAAARGCVAGRTVRVFNDRGALLAGLVLDEGVHRGVVVMATGAWFDPDPSAPDAPERAGTVNVLTRDVGTSSLTQGPNAMSCLVEVAAV</sequence>
<keyword evidence="3" id="KW-0500">Molybdenum</keyword>
<dbReference type="Gene3D" id="3.40.50.740">
    <property type="match status" value="1"/>
</dbReference>
<evidence type="ECO:0000259" key="9">
    <source>
        <dbReference type="Pfam" id="PF18364"/>
    </source>
</evidence>
<evidence type="ECO:0000256" key="6">
    <source>
        <dbReference type="ARBA" id="ARBA00023002"/>
    </source>
</evidence>
<dbReference type="Gene3D" id="2.40.40.20">
    <property type="match status" value="1"/>
</dbReference>
<dbReference type="InterPro" id="IPR050612">
    <property type="entry name" value="Prok_Mopterin_Oxidored"/>
</dbReference>
<keyword evidence="5" id="KW-0574">Periplasm</keyword>
<dbReference type="eggNOG" id="COG0243">
    <property type="taxonomic scope" value="Bacteria"/>
</dbReference>
<dbReference type="InterPro" id="IPR006655">
    <property type="entry name" value="Mopterin_OxRdtase_prok_CS"/>
</dbReference>
<dbReference type="Gene3D" id="3.40.228.10">
    <property type="entry name" value="Dimethylsulfoxide Reductase, domain 2"/>
    <property type="match status" value="1"/>
</dbReference>
<reference evidence="10 11" key="3">
    <citation type="journal article" date="2008" name="BMC Genomics">
        <title>The genome of the versatile nitrogen fixer Azorhizobium caulinodans ORS571.</title>
        <authorList>
            <person name="Lee KB."/>
            <person name="Backer P.D."/>
            <person name="Aono T."/>
            <person name="Liu CT."/>
            <person name="Suzuki S."/>
            <person name="Suzuki T."/>
            <person name="Kaneko T."/>
            <person name="Yamada M."/>
            <person name="Tabata S."/>
            <person name="Kupfer D.M."/>
            <person name="Najar F.Z."/>
            <person name="Wiley G.B."/>
            <person name="Roe B."/>
            <person name="Binnewies T.T."/>
            <person name="Ussery D.W."/>
            <person name="D'Haeze W."/>
            <person name="Herder J.D."/>
            <person name="Gevers D."/>
            <person name="Vereecke D."/>
            <person name="Holsters M."/>
            <person name="Oyaizu H."/>
        </authorList>
    </citation>
    <scope>NUCLEOTIDE SEQUENCE [LARGE SCALE GENOMIC DNA]</scope>
    <source>
        <strain evidence="11">ATCC 43989 / DSM 5975 / JCM 20966 / LMG 6465 / NBRC 14845 / NCIMB 13405 / ORS 571</strain>
    </source>
</reference>
<evidence type="ECO:0000256" key="5">
    <source>
        <dbReference type="ARBA" id="ARBA00022764"/>
    </source>
</evidence>
<reference evidence="10 11" key="4">
    <citation type="journal article" date="2009" name="Appl. Environ. Microbiol.">
        <title>Comparative genome-wide transcriptional profiling of Azorhizobium caulinodans ORS571 grown under free-living and symbiotic conditions.</title>
        <authorList>
            <person name="Tsukada S."/>
            <person name="Aono T."/>
            <person name="Akiba N."/>
            <person name="Lee KB."/>
            <person name="Liu CT."/>
            <person name="Toyazaki H."/>
            <person name="Oyaizu H."/>
        </authorList>
    </citation>
    <scope>NUCLEOTIDE SEQUENCE [LARGE SCALE GENOMIC DNA]</scope>
    <source>
        <strain evidence="11">ATCC 43989 / DSM 5975 / JCM 20966 / LMG 6465 / NBRC 14845 / NCIMB 13405 / ORS 571</strain>
    </source>
</reference>
<accession>A8I8D3</accession>
<evidence type="ECO:0000256" key="1">
    <source>
        <dbReference type="ARBA" id="ARBA00001942"/>
    </source>
</evidence>
<feature type="domain" description="Molybdopterin dinucleotide-binding" evidence="8">
    <location>
        <begin position="625"/>
        <end position="744"/>
    </location>
</feature>
<protein>
    <submittedName>
        <fullName evidence="10">MopB superfamily protein</fullName>
    </submittedName>
</protein>
<evidence type="ECO:0000259" key="8">
    <source>
        <dbReference type="Pfam" id="PF01568"/>
    </source>
</evidence>
<dbReference type="InterPro" id="IPR006656">
    <property type="entry name" value="Mopterin_OxRdtase"/>
</dbReference>
<comment type="similarity">
    <text evidence="2">Belongs to the prokaryotic molybdopterin-containing oxidoreductase family.</text>
</comment>
<dbReference type="HOGENOM" id="CLU_000422_13_3_5"/>
<reference evidence="10 11" key="6">
    <citation type="journal article" date="2011" name="Appl. Environ. Microbiol.">
        <title>Involvement of the azorhizobial chromosome partition gene (parA) in the onset of bacteroid differentiation during Sesbania rostrata stem nodule development.</title>
        <authorList>
            <person name="Liu CT."/>
            <person name="Lee KB."/>
            <person name="Wang YS."/>
            <person name="Peng MH."/>
            <person name="Lee KT."/>
            <person name="Suzuki S."/>
            <person name="Suzuki T."/>
            <person name="Oyaizu H."/>
        </authorList>
    </citation>
    <scope>NUCLEOTIDE SEQUENCE [LARGE SCALE GENOMIC DNA]</scope>
    <source>
        <strain evidence="11">ATCC 43989 / DSM 5975 / JCM 20966 / LMG 6465 / NBRC 14845 / NCIMB 13405 / ORS 571</strain>
    </source>
</reference>
<dbReference type="InterPro" id="IPR009010">
    <property type="entry name" value="Asp_de-COase-like_dom_sf"/>
</dbReference>
<dbReference type="GO" id="GO:0009055">
    <property type="term" value="F:electron transfer activity"/>
    <property type="evidence" value="ECO:0007669"/>
    <property type="project" value="TreeGrafter"/>
</dbReference>
<reference evidence="10 11" key="5">
    <citation type="journal article" date="2010" name="Appl. Environ. Microbiol.">
        <title>phrR-like gene praR of Azorhizobium caulinodans ORS571 is essential for symbiosis with Sesbania rostrata and is involved in expression of reb genes.</title>
        <authorList>
            <person name="Akiba N."/>
            <person name="Aono T."/>
            <person name="Toyazaki H."/>
            <person name="Sato S."/>
            <person name="Oyaizu H."/>
        </authorList>
    </citation>
    <scope>NUCLEOTIDE SEQUENCE [LARGE SCALE GENOMIC DNA]</scope>
    <source>
        <strain evidence="11">ATCC 43989 / DSM 5975 / JCM 20966 / LMG 6465 / NBRC 14845 / NCIMB 13405 / ORS 571</strain>
    </source>
</reference>
<dbReference type="EMBL" id="AP009384">
    <property type="protein sequence ID" value="BAF88646.1"/>
    <property type="molecule type" value="Genomic_DNA"/>
</dbReference>
<organism evidence="10 11">
    <name type="scientific">Azorhizobium caulinodans (strain ATCC 43989 / DSM 5975 / JCM 20966 / LMG 6465 / NBRC 14845 / NCIMB 13405 / ORS 571)</name>
    <dbReference type="NCBI Taxonomy" id="438753"/>
    <lineage>
        <taxon>Bacteria</taxon>
        <taxon>Pseudomonadati</taxon>
        <taxon>Pseudomonadota</taxon>
        <taxon>Alphaproteobacteria</taxon>
        <taxon>Hyphomicrobiales</taxon>
        <taxon>Xanthobacteraceae</taxon>
        <taxon>Azorhizobium</taxon>
    </lineage>
</organism>
<dbReference type="RefSeq" id="WP_012171172.1">
    <property type="nucleotide sequence ID" value="NC_009937.1"/>
</dbReference>
<dbReference type="InterPro" id="IPR006657">
    <property type="entry name" value="MoPterin_dinucl-bd_dom"/>
</dbReference>
<dbReference type="PANTHER" id="PTHR43742:SF10">
    <property type="entry name" value="TRIMETHYLAMINE-N-OXIDE REDUCTASE 2"/>
    <property type="match status" value="1"/>
</dbReference>
<dbReference type="PANTHER" id="PTHR43742">
    <property type="entry name" value="TRIMETHYLAMINE-N-OXIDE REDUCTASE"/>
    <property type="match status" value="1"/>
</dbReference>
<evidence type="ECO:0000313" key="11">
    <source>
        <dbReference type="Proteomes" id="UP000000270"/>
    </source>
</evidence>
<evidence type="ECO:0000256" key="2">
    <source>
        <dbReference type="ARBA" id="ARBA00010312"/>
    </source>
</evidence>
<comment type="cofactor">
    <cofactor evidence="1">
        <name>Mo-bis(molybdopterin guanine dinucleotide)</name>
        <dbReference type="ChEBI" id="CHEBI:60539"/>
    </cofactor>
</comment>
<dbReference type="SUPFAM" id="SSF53706">
    <property type="entry name" value="Formate dehydrogenase/DMSO reductase, domains 1-3"/>
    <property type="match status" value="1"/>
</dbReference>
<dbReference type="GO" id="GO:0030151">
    <property type="term" value="F:molybdenum ion binding"/>
    <property type="evidence" value="ECO:0007669"/>
    <property type="project" value="TreeGrafter"/>
</dbReference>
<evidence type="ECO:0000313" key="10">
    <source>
        <dbReference type="EMBL" id="BAF88646.1"/>
    </source>
</evidence>
<evidence type="ECO:0000256" key="4">
    <source>
        <dbReference type="ARBA" id="ARBA00022723"/>
    </source>
</evidence>
<dbReference type="Pfam" id="PF01568">
    <property type="entry name" value="Molydop_binding"/>
    <property type="match status" value="1"/>
</dbReference>
<dbReference type="Pfam" id="PF00384">
    <property type="entry name" value="Molybdopterin"/>
    <property type="match status" value="1"/>
</dbReference>
<dbReference type="GO" id="GO:0016491">
    <property type="term" value="F:oxidoreductase activity"/>
    <property type="evidence" value="ECO:0007669"/>
    <property type="project" value="UniProtKB-KW"/>
</dbReference>
<dbReference type="KEGG" id="azc:AZC_2648"/>
<dbReference type="AlphaFoldDB" id="A8I8D3"/>
<feature type="domain" description="Molybdopterin oxidoreductase" evidence="7">
    <location>
        <begin position="52"/>
        <end position="509"/>
    </location>
</feature>
<keyword evidence="6" id="KW-0560">Oxidoreductase</keyword>
<evidence type="ECO:0000256" key="3">
    <source>
        <dbReference type="ARBA" id="ARBA00022505"/>
    </source>
</evidence>
<keyword evidence="4" id="KW-0479">Metal-binding</keyword>
<name>A8I8D3_AZOC5</name>
<reference evidence="11" key="2">
    <citation type="submission" date="2007-04" db="EMBL/GenBank/DDBJ databases">
        <title>Complete genome sequence of the nitrogen-fixing bacterium Azorhizobium caulinodans ORS571.</title>
        <authorList>
            <person name="Lee K.B."/>
            <person name="Backer P.D."/>
            <person name="Aono T."/>
            <person name="Liu C.T."/>
            <person name="Suzuki S."/>
            <person name="Suzuki T."/>
            <person name="Kaneko T."/>
            <person name="Yamada M."/>
            <person name="Tabata S."/>
            <person name="Kupfer D.M."/>
            <person name="Najar F.Z."/>
            <person name="Wiley G.B."/>
            <person name="Roe B."/>
            <person name="Binnewies T."/>
            <person name="Ussery D."/>
            <person name="Vereecke D."/>
            <person name="Gevers D."/>
            <person name="Holsters M."/>
            <person name="Oyaizu H."/>
        </authorList>
    </citation>
    <scope>NUCLEOTIDE SEQUENCE [LARGE SCALE GENOMIC DNA]</scope>
    <source>
        <strain evidence="11">ATCC 43989 / DSM 5975 / JCM 20966 / LMG 6465 / NBRC 14845 / NCIMB 13405 / ORS 571</strain>
    </source>
</reference>
<evidence type="ECO:0000259" key="7">
    <source>
        <dbReference type="Pfam" id="PF00384"/>
    </source>
</evidence>
<dbReference type="GO" id="GO:0043546">
    <property type="term" value="F:molybdopterin cofactor binding"/>
    <property type="evidence" value="ECO:0007669"/>
    <property type="project" value="InterPro"/>
</dbReference>
<gene>
    <name evidence="10" type="primary">mopB</name>
    <name evidence="10" type="ordered locus">AZC_2648</name>
</gene>
<dbReference type="Pfam" id="PF18364">
    <property type="entry name" value="Molybdopterin_N"/>
    <property type="match status" value="1"/>
</dbReference>
<dbReference type="GO" id="GO:0009061">
    <property type="term" value="P:anaerobic respiration"/>
    <property type="evidence" value="ECO:0007669"/>
    <property type="project" value="TreeGrafter"/>
</dbReference>
<dbReference type="PROSITE" id="PS00490">
    <property type="entry name" value="MOLYBDOPTERIN_PROK_2"/>
    <property type="match status" value="1"/>
</dbReference>
<dbReference type="GO" id="GO:0030288">
    <property type="term" value="C:outer membrane-bounded periplasmic space"/>
    <property type="evidence" value="ECO:0007669"/>
    <property type="project" value="TreeGrafter"/>
</dbReference>
<dbReference type="STRING" id="438753.AZC_2648"/>
<reference evidence="10 11" key="1">
    <citation type="journal article" date="2007" name="Appl. Environ. Microbiol.">
        <title>Rhizobial factors required for stem nodule maturation and maintenance in Sesbania rostrata-Azorhizobium caulinodans ORS571 symbiosis.</title>
        <authorList>
            <person name="Suzuki S."/>
            <person name="Aono T."/>
            <person name="Lee KB."/>
            <person name="Suzuki T."/>
            <person name="Liu CT."/>
            <person name="Miwa H."/>
            <person name="Wakao S."/>
            <person name="Iki T."/>
            <person name="Oyaizu H."/>
        </authorList>
    </citation>
    <scope>NUCLEOTIDE SEQUENCE [LARGE SCALE GENOMIC DNA]</scope>
    <source>
        <strain evidence="11">ATCC 43989 / DSM 5975 / JCM 20966 / LMG 6465 / NBRC 14845 / NCIMB 13405 / ORS 571</strain>
    </source>
</reference>